<proteinExistence type="predicted"/>
<name>A0A1G5WCH9_9FIRM</name>
<dbReference type="Proteomes" id="UP000199689">
    <property type="component" value="Unassembled WGS sequence"/>
</dbReference>
<accession>A0A1G5WCH9</accession>
<evidence type="ECO:0000313" key="1">
    <source>
        <dbReference type="EMBL" id="SDA55780.1"/>
    </source>
</evidence>
<dbReference type="EMBL" id="FMXA01000017">
    <property type="protein sequence ID" value="SDA55780.1"/>
    <property type="molecule type" value="Genomic_DNA"/>
</dbReference>
<dbReference type="GeneID" id="87756301"/>
<dbReference type="RefSeq" id="WP_091365021.1">
    <property type="nucleotide sequence ID" value="NZ_FMXA01000017.1"/>
</dbReference>
<organism evidence="1 2">
    <name type="scientific">Allisonella histaminiformans</name>
    <dbReference type="NCBI Taxonomy" id="209880"/>
    <lineage>
        <taxon>Bacteria</taxon>
        <taxon>Bacillati</taxon>
        <taxon>Bacillota</taxon>
        <taxon>Negativicutes</taxon>
        <taxon>Veillonellales</taxon>
        <taxon>Veillonellaceae</taxon>
        <taxon>Allisonella</taxon>
    </lineage>
</organism>
<reference evidence="1 2" key="1">
    <citation type="submission" date="2016-10" db="EMBL/GenBank/DDBJ databases">
        <authorList>
            <person name="de Groot N.N."/>
        </authorList>
    </citation>
    <scope>NUCLEOTIDE SEQUENCE [LARGE SCALE GENOMIC DNA]</scope>
    <source>
        <strain evidence="1 2">DSM 15230</strain>
    </source>
</reference>
<gene>
    <name evidence="1" type="ORF">SAMN02910343_01294</name>
</gene>
<keyword evidence="2" id="KW-1185">Reference proteome</keyword>
<dbReference type="OrthoDB" id="1634288at2"/>
<dbReference type="AlphaFoldDB" id="A0A1G5WCH9"/>
<sequence>MKAPEFYAEWIPILRDFAVRKDDDEVITAMKNGCIPCSQTPLTRLSYRLEEAIKMRYKAIMEDFERNQAEAHNEAGIETALTRLKDDLEKLKDAVYIPALPESIRLKFPEAVDQAADAAQHALEESARRDHSGIMSHLLQNHRINDLQEAK</sequence>
<dbReference type="STRING" id="209880.SAMN02910343_01294"/>
<evidence type="ECO:0000313" key="2">
    <source>
        <dbReference type="Proteomes" id="UP000199689"/>
    </source>
</evidence>
<protein>
    <submittedName>
        <fullName evidence="1">Uncharacterized protein</fullName>
    </submittedName>
</protein>